<protein>
    <submittedName>
        <fullName evidence="2">Uncharacterized protein</fullName>
    </submittedName>
</protein>
<organism evidence="2 3">
    <name type="scientific">Puccinia triticina</name>
    <dbReference type="NCBI Taxonomy" id="208348"/>
    <lineage>
        <taxon>Eukaryota</taxon>
        <taxon>Fungi</taxon>
        <taxon>Dikarya</taxon>
        <taxon>Basidiomycota</taxon>
        <taxon>Pucciniomycotina</taxon>
        <taxon>Pucciniomycetes</taxon>
        <taxon>Pucciniales</taxon>
        <taxon>Pucciniaceae</taxon>
        <taxon>Puccinia</taxon>
    </lineage>
</organism>
<keyword evidence="1" id="KW-0732">Signal</keyword>
<keyword evidence="3" id="KW-1185">Reference proteome</keyword>
<sequence>MLILLHLAVLPGPLNLMSPASAQGSTTGKGILGATPQRTWFIVDIAVHLSPF</sequence>
<name>A0ABY7CBW0_9BASI</name>
<dbReference type="Proteomes" id="UP001164743">
    <property type="component" value="Chromosome 3A"/>
</dbReference>
<dbReference type="EMBL" id="CP110423">
    <property type="protein sequence ID" value="WAQ82701.1"/>
    <property type="molecule type" value="Genomic_DNA"/>
</dbReference>
<evidence type="ECO:0000313" key="3">
    <source>
        <dbReference type="Proteomes" id="UP001164743"/>
    </source>
</evidence>
<dbReference type="GeneID" id="77808533"/>
<gene>
    <name evidence="2" type="ORF">PtA15_3A65</name>
</gene>
<evidence type="ECO:0000313" key="2">
    <source>
        <dbReference type="EMBL" id="WAQ82701.1"/>
    </source>
</evidence>
<evidence type="ECO:0000256" key="1">
    <source>
        <dbReference type="SAM" id="SignalP"/>
    </source>
</evidence>
<reference evidence="2" key="1">
    <citation type="submission" date="2022-10" db="EMBL/GenBank/DDBJ databases">
        <title>Puccinia triticina Genome sequencing and assembly.</title>
        <authorList>
            <person name="Li C."/>
        </authorList>
    </citation>
    <scope>NUCLEOTIDE SEQUENCE</scope>
    <source>
        <strain evidence="2">Pt15</strain>
    </source>
</reference>
<proteinExistence type="predicted"/>
<feature type="chain" id="PRO_5046998227" evidence="1">
    <location>
        <begin position="23"/>
        <end position="52"/>
    </location>
</feature>
<dbReference type="RefSeq" id="XP_053018256.1">
    <property type="nucleotide sequence ID" value="XM_053167649.1"/>
</dbReference>
<accession>A0ABY7CBW0</accession>
<feature type="signal peptide" evidence="1">
    <location>
        <begin position="1"/>
        <end position="22"/>
    </location>
</feature>